<dbReference type="EMBL" id="GGEC01009824">
    <property type="protein sequence ID" value="MBW90307.1"/>
    <property type="molecule type" value="Transcribed_RNA"/>
</dbReference>
<keyword evidence="1" id="KW-0472">Membrane</keyword>
<reference evidence="2" key="1">
    <citation type="submission" date="2018-02" db="EMBL/GenBank/DDBJ databases">
        <title>Rhizophora mucronata_Transcriptome.</title>
        <authorList>
            <person name="Meera S.P."/>
            <person name="Sreeshan A."/>
            <person name="Augustine A."/>
        </authorList>
    </citation>
    <scope>NUCLEOTIDE SEQUENCE</scope>
    <source>
        <tissue evidence="2">Leaf</tissue>
    </source>
</reference>
<evidence type="ECO:0000313" key="2">
    <source>
        <dbReference type="EMBL" id="MBW90308.1"/>
    </source>
</evidence>
<feature type="transmembrane region" description="Helical" evidence="1">
    <location>
        <begin position="33"/>
        <end position="56"/>
    </location>
</feature>
<keyword evidence="1" id="KW-0812">Transmembrane</keyword>
<accession>A0A2P2JA12</accession>
<dbReference type="EMBL" id="GGEC01009825">
    <property type="protein sequence ID" value="MBW90308.1"/>
    <property type="molecule type" value="Transcribed_RNA"/>
</dbReference>
<protein>
    <submittedName>
        <fullName evidence="2">Cellulose synthase</fullName>
    </submittedName>
</protein>
<name>A0A2P2JA12_RHIMU</name>
<dbReference type="AlphaFoldDB" id="A0A2P2JA12"/>
<evidence type="ECO:0000256" key="1">
    <source>
        <dbReference type="SAM" id="Phobius"/>
    </source>
</evidence>
<keyword evidence="1" id="KW-1133">Transmembrane helix</keyword>
<sequence>MRNLFIIIWSPSILPSSIIHVPAQQTLWNLLFQALIFCRVIEITCLIICITIFFSVTKNGRATFMLSVSGFALRARLISIPPFILIAWPAHWKCTNIACHKWITVQSFANVITTNLADLSTHTLQGLCLSNHSFTS</sequence>
<dbReference type="EMBL" id="GGEC01009826">
    <property type="protein sequence ID" value="MBW90309.1"/>
    <property type="molecule type" value="Transcribed_RNA"/>
</dbReference>
<organism evidence="2">
    <name type="scientific">Rhizophora mucronata</name>
    <name type="common">Asiatic mangrove</name>
    <dbReference type="NCBI Taxonomy" id="61149"/>
    <lineage>
        <taxon>Eukaryota</taxon>
        <taxon>Viridiplantae</taxon>
        <taxon>Streptophyta</taxon>
        <taxon>Embryophyta</taxon>
        <taxon>Tracheophyta</taxon>
        <taxon>Spermatophyta</taxon>
        <taxon>Magnoliopsida</taxon>
        <taxon>eudicotyledons</taxon>
        <taxon>Gunneridae</taxon>
        <taxon>Pentapetalae</taxon>
        <taxon>rosids</taxon>
        <taxon>fabids</taxon>
        <taxon>Malpighiales</taxon>
        <taxon>Rhizophoraceae</taxon>
        <taxon>Rhizophora</taxon>
    </lineage>
</organism>
<proteinExistence type="predicted"/>